<organism evidence="1 2">
    <name type="scientific">Mycena metata</name>
    <dbReference type="NCBI Taxonomy" id="1033252"/>
    <lineage>
        <taxon>Eukaryota</taxon>
        <taxon>Fungi</taxon>
        <taxon>Dikarya</taxon>
        <taxon>Basidiomycota</taxon>
        <taxon>Agaricomycotina</taxon>
        <taxon>Agaricomycetes</taxon>
        <taxon>Agaricomycetidae</taxon>
        <taxon>Agaricales</taxon>
        <taxon>Marasmiineae</taxon>
        <taxon>Mycenaceae</taxon>
        <taxon>Mycena</taxon>
    </lineage>
</organism>
<reference evidence="1" key="1">
    <citation type="submission" date="2023-03" db="EMBL/GenBank/DDBJ databases">
        <title>Massive genome expansion in bonnet fungi (Mycena s.s.) driven by repeated elements and novel gene families across ecological guilds.</title>
        <authorList>
            <consortium name="Lawrence Berkeley National Laboratory"/>
            <person name="Harder C.B."/>
            <person name="Miyauchi S."/>
            <person name="Viragh M."/>
            <person name="Kuo A."/>
            <person name="Thoen E."/>
            <person name="Andreopoulos B."/>
            <person name="Lu D."/>
            <person name="Skrede I."/>
            <person name="Drula E."/>
            <person name="Henrissat B."/>
            <person name="Morin E."/>
            <person name="Kohler A."/>
            <person name="Barry K."/>
            <person name="LaButti K."/>
            <person name="Morin E."/>
            <person name="Salamov A."/>
            <person name="Lipzen A."/>
            <person name="Mereny Z."/>
            <person name="Hegedus B."/>
            <person name="Baldrian P."/>
            <person name="Stursova M."/>
            <person name="Weitz H."/>
            <person name="Taylor A."/>
            <person name="Grigoriev I.V."/>
            <person name="Nagy L.G."/>
            <person name="Martin F."/>
            <person name="Kauserud H."/>
        </authorList>
    </citation>
    <scope>NUCLEOTIDE SEQUENCE</scope>
    <source>
        <strain evidence="1">CBHHK182m</strain>
    </source>
</reference>
<protein>
    <submittedName>
        <fullName evidence="1">Uncharacterized protein</fullName>
    </submittedName>
</protein>
<comment type="caution">
    <text evidence="1">The sequence shown here is derived from an EMBL/GenBank/DDBJ whole genome shotgun (WGS) entry which is preliminary data.</text>
</comment>
<feature type="non-terminal residue" evidence="1">
    <location>
        <position position="219"/>
    </location>
</feature>
<dbReference type="EMBL" id="JARKIB010000009">
    <property type="protein sequence ID" value="KAJ7776442.1"/>
    <property type="molecule type" value="Genomic_DNA"/>
</dbReference>
<evidence type="ECO:0000313" key="1">
    <source>
        <dbReference type="EMBL" id="KAJ7776442.1"/>
    </source>
</evidence>
<dbReference type="AlphaFoldDB" id="A0AAD7K655"/>
<sequence length="219" mass="24580">VVFPQSTLTPIARTITRPVLSGFAVLDERRHVEITIQPSTMAFAKRFTYMTDNFLENLDWNNVLVAGGIVLGTLLAVKNPGAPDAFNYITDQWESSDIDIYLYGLSAAQATIKAQSIYNTFKANLLDGTPSFVVKNSKTITFYTRHPLRRVQTILKLGKTPKDILLNFDLDVCAVGWDGNTVWMLPRTACALETGYNVFTMSLIRGHYLTNRRATQPQR</sequence>
<keyword evidence="2" id="KW-1185">Reference proteome</keyword>
<proteinExistence type="predicted"/>
<accession>A0AAD7K655</accession>
<dbReference type="InterPro" id="IPR053354">
    <property type="entry name" value="MGDG_epimerase"/>
</dbReference>
<dbReference type="PANTHER" id="PTHR43558:SF6">
    <property type="entry name" value="REDUCTASE, PUTATIVE (AFU_ORTHOLOGUE AFUA_3G10540)-RELATED"/>
    <property type="match status" value="1"/>
</dbReference>
<dbReference type="Proteomes" id="UP001215598">
    <property type="component" value="Unassembled WGS sequence"/>
</dbReference>
<gene>
    <name evidence="1" type="ORF">B0H16DRAFT_1302341</name>
</gene>
<dbReference type="PANTHER" id="PTHR43558">
    <property type="entry name" value="REDUCTASE, PUTATIVE (AFU_ORTHOLOGUE AFUA_3G10540)-RELATED"/>
    <property type="match status" value="1"/>
</dbReference>
<name>A0AAD7K655_9AGAR</name>
<evidence type="ECO:0000313" key="2">
    <source>
        <dbReference type="Proteomes" id="UP001215598"/>
    </source>
</evidence>